<dbReference type="KEGG" id="ome:OLMES_1032"/>
<evidence type="ECO:0000313" key="3">
    <source>
        <dbReference type="Proteomes" id="UP000196027"/>
    </source>
</evidence>
<evidence type="ECO:0000256" key="1">
    <source>
        <dbReference type="SAM" id="Phobius"/>
    </source>
</evidence>
<reference evidence="2 3" key="1">
    <citation type="submission" date="2017-05" db="EMBL/GenBank/DDBJ databases">
        <title>Genomic insights into alkan degradation activity of Oleiphilus messinensis.</title>
        <authorList>
            <person name="Kozyavkin S.A."/>
            <person name="Slesarev A.I."/>
            <person name="Golyshin P.N."/>
            <person name="Korzhenkov A."/>
            <person name="Golyshina O.N."/>
            <person name="Toshchakov S.V."/>
        </authorList>
    </citation>
    <scope>NUCLEOTIDE SEQUENCE [LARGE SCALE GENOMIC DNA]</scope>
    <source>
        <strain evidence="2 3">ME102</strain>
    </source>
</reference>
<dbReference type="EMBL" id="CP021425">
    <property type="protein sequence ID" value="ARU55118.1"/>
    <property type="molecule type" value="Genomic_DNA"/>
</dbReference>
<keyword evidence="3" id="KW-1185">Reference proteome</keyword>
<feature type="transmembrane region" description="Helical" evidence="1">
    <location>
        <begin position="45"/>
        <end position="66"/>
    </location>
</feature>
<keyword evidence="1" id="KW-0472">Membrane</keyword>
<feature type="transmembrane region" description="Helical" evidence="1">
    <location>
        <begin position="72"/>
        <end position="91"/>
    </location>
</feature>
<organism evidence="2 3">
    <name type="scientific">Oleiphilus messinensis</name>
    <dbReference type="NCBI Taxonomy" id="141451"/>
    <lineage>
        <taxon>Bacteria</taxon>
        <taxon>Pseudomonadati</taxon>
        <taxon>Pseudomonadota</taxon>
        <taxon>Gammaproteobacteria</taxon>
        <taxon>Oceanospirillales</taxon>
        <taxon>Oleiphilaceae</taxon>
        <taxon>Oleiphilus</taxon>
    </lineage>
</organism>
<keyword evidence="1" id="KW-1133">Transmembrane helix</keyword>
<sequence>MLYPVIVFTGLQFFPVSWVAALLASLLAARLFLFRSKHSEISSPLGKPTATITLIAFIVLILSALQESEIGVRLYPLIINLAMLSIFAWSLNHPPTIIERFARMQDPELSPEGVRYTRRVTQIWCGYFIANSFFTSYTIFWGSLSLWTWYNGFIAYILLGTLITSEWLYRYFFIKQHD</sequence>
<keyword evidence="1" id="KW-0812">Transmembrane</keyword>
<feature type="transmembrane region" description="Helical" evidence="1">
    <location>
        <begin position="153"/>
        <end position="173"/>
    </location>
</feature>
<name>A0A1Y0I3N2_9GAMM</name>
<dbReference type="AlphaFoldDB" id="A0A1Y0I3N2"/>
<feature type="transmembrane region" description="Helical" evidence="1">
    <location>
        <begin position="12"/>
        <end position="33"/>
    </location>
</feature>
<feature type="transmembrane region" description="Helical" evidence="1">
    <location>
        <begin position="124"/>
        <end position="147"/>
    </location>
</feature>
<dbReference type="Proteomes" id="UP000196027">
    <property type="component" value="Chromosome"/>
</dbReference>
<protein>
    <submittedName>
        <fullName evidence="2">Membrane protein</fullName>
    </submittedName>
</protein>
<accession>A0A1Y0I3N2</accession>
<gene>
    <name evidence="2" type="ORF">OLMES_1032</name>
</gene>
<evidence type="ECO:0000313" key="2">
    <source>
        <dbReference type="EMBL" id="ARU55118.1"/>
    </source>
</evidence>
<proteinExistence type="predicted"/>